<proteinExistence type="predicted"/>
<comment type="caution">
    <text evidence="2">The sequence shown here is derived from an EMBL/GenBank/DDBJ whole genome shotgun (WGS) entry which is preliminary data.</text>
</comment>
<accession>X1CTB1</accession>
<name>X1CTB1_9ZZZZ</name>
<feature type="non-terminal residue" evidence="2">
    <location>
        <position position="1"/>
    </location>
</feature>
<dbReference type="AlphaFoldDB" id="X1CTB1"/>
<evidence type="ECO:0000256" key="1">
    <source>
        <dbReference type="SAM" id="MobiDB-lite"/>
    </source>
</evidence>
<dbReference type="EMBL" id="BART01039138">
    <property type="protein sequence ID" value="GAH11012.1"/>
    <property type="molecule type" value="Genomic_DNA"/>
</dbReference>
<reference evidence="2" key="1">
    <citation type="journal article" date="2014" name="Front. Microbiol.">
        <title>High frequency of phylogenetically diverse reductive dehalogenase-homologous genes in deep subseafloor sedimentary metagenomes.</title>
        <authorList>
            <person name="Kawai M."/>
            <person name="Futagami T."/>
            <person name="Toyoda A."/>
            <person name="Takaki Y."/>
            <person name="Nishi S."/>
            <person name="Hori S."/>
            <person name="Arai W."/>
            <person name="Tsubouchi T."/>
            <person name="Morono Y."/>
            <person name="Uchiyama I."/>
            <person name="Ito T."/>
            <person name="Fujiyama A."/>
            <person name="Inagaki F."/>
            <person name="Takami H."/>
        </authorList>
    </citation>
    <scope>NUCLEOTIDE SEQUENCE</scope>
    <source>
        <strain evidence="2">Expedition CK06-06</strain>
    </source>
</reference>
<protein>
    <submittedName>
        <fullName evidence="2">Uncharacterized protein</fullName>
    </submittedName>
</protein>
<evidence type="ECO:0000313" key="2">
    <source>
        <dbReference type="EMBL" id="GAH11012.1"/>
    </source>
</evidence>
<feature type="region of interest" description="Disordered" evidence="1">
    <location>
        <begin position="1"/>
        <end position="23"/>
    </location>
</feature>
<organism evidence="2">
    <name type="scientific">marine sediment metagenome</name>
    <dbReference type="NCBI Taxonomy" id="412755"/>
    <lineage>
        <taxon>unclassified sequences</taxon>
        <taxon>metagenomes</taxon>
        <taxon>ecological metagenomes</taxon>
    </lineage>
</organism>
<gene>
    <name evidence="2" type="ORF">S01H4_64500</name>
</gene>
<sequence length="54" mass="5830">VTPLVNNPDIPAGDPREFGGGNETRWGSVLRKGGQSPALSFTMIAEDQDCSRRE</sequence>